<dbReference type="InterPro" id="IPR050316">
    <property type="entry name" value="Tyrosinase/Hemocyanin"/>
</dbReference>
<gene>
    <name evidence="5" type="ORF">CHS0354_013536</name>
</gene>
<proteinExistence type="predicted"/>
<evidence type="ECO:0000259" key="4">
    <source>
        <dbReference type="PROSITE" id="PS00498"/>
    </source>
</evidence>
<dbReference type="AlphaFoldDB" id="A0AAE0T9M7"/>
<keyword evidence="6" id="KW-1185">Reference proteome</keyword>
<dbReference type="SUPFAM" id="SSF48056">
    <property type="entry name" value="Di-copper centre-containing domain"/>
    <property type="match status" value="1"/>
</dbReference>
<dbReference type="EMBL" id="JAEAOA010000820">
    <property type="protein sequence ID" value="KAK3605738.1"/>
    <property type="molecule type" value="Genomic_DNA"/>
</dbReference>
<accession>A0AAE0T9M7</accession>
<organism evidence="5 6">
    <name type="scientific">Potamilus streckersoni</name>
    <dbReference type="NCBI Taxonomy" id="2493646"/>
    <lineage>
        <taxon>Eukaryota</taxon>
        <taxon>Metazoa</taxon>
        <taxon>Spiralia</taxon>
        <taxon>Lophotrochozoa</taxon>
        <taxon>Mollusca</taxon>
        <taxon>Bivalvia</taxon>
        <taxon>Autobranchia</taxon>
        <taxon>Heteroconchia</taxon>
        <taxon>Palaeoheterodonta</taxon>
        <taxon>Unionida</taxon>
        <taxon>Unionoidea</taxon>
        <taxon>Unionidae</taxon>
        <taxon>Ambleminae</taxon>
        <taxon>Lampsilini</taxon>
        <taxon>Potamilus</taxon>
    </lineage>
</organism>
<dbReference type="PANTHER" id="PTHR11474">
    <property type="entry name" value="TYROSINASE FAMILY MEMBER"/>
    <property type="match status" value="1"/>
</dbReference>
<dbReference type="GO" id="GO:0046872">
    <property type="term" value="F:metal ion binding"/>
    <property type="evidence" value="ECO:0007669"/>
    <property type="project" value="UniProtKB-KW"/>
</dbReference>
<feature type="domain" description="Tyrosinase copper-binding" evidence="3">
    <location>
        <begin position="187"/>
        <end position="204"/>
    </location>
</feature>
<feature type="domain" description="Tyrosinase copper-binding" evidence="4">
    <location>
        <begin position="328"/>
        <end position="339"/>
    </location>
</feature>
<dbReference type="Proteomes" id="UP001195483">
    <property type="component" value="Unassembled WGS sequence"/>
</dbReference>
<dbReference type="InterPro" id="IPR008922">
    <property type="entry name" value="Di-copper_centre_dom_sf"/>
</dbReference>
<reference evidence="5" key="1">
    <citation type="journal article" date="2021" name="Genome Biol. Evol.">
        <title>A High-Quality Reference Genome for a Parasitic Bivalve with Doubly Uniparental Inheritance (Bivalvia: Unionida).</title>
        <authorList>
            <person name="Smith C.H."/>
        </authorList>
    </citation>
    <scope>NUCLEOTIDE SEQUENCE</scope>
    <source>
        <strain evidence="5">CHS0354</strain>
    </source>
</reference>
<dbReference type="PRINTS" id="PR00092">
    <property type="entry name" value="TYROSINASE"/>
</dbReference>
<dbReference type="PANTHER" id="PTHR11474:SF126">
    <property type="entry name" value="TYROSINASE-LIKE PROTEIN TYR-1-RELATED"/>
    <property type="match status" value="1"/>
</dbReference>
<protein>
    <recommendedName>
        <fullName evidence="3 4">Tyrosinase copper-binding domain-containing protein</fullName>
    </recommendedName>
</protein>
<evidence type="ECO:0000313" key="5">
    <source>
        <dbReference type="EMBL" id="KAK3605738.1"/>
    </source>
</evidence>
<name>A0AAE0T9M7_9BIVA</name>
<keyword evidence="1" id="KW-0479">Metal-binding</keyword>
<dbReference type="Gene3D" id="1.10.1280.10">
    <property type="entry name" value="Di-copper center containing domain from catechol oxidase"/>
    <property type="match status" value="1"/>
</dbReference>
<reference evidence="5" key="2">
    <citation type="journal article" date="2021" name="Genome Biol. Evol.">
        <title>Developing a high-quality reference genome for a parasitic bivalve with doubly uniparental inheritance (Bivalvia: Unionida).</title>
        <authorList>
            <person name="Smith C.H."/>
        </authorList>
    </citation>
    <scope>NUCLEOTIDE SEQUENCE</scope>
    <source>
        <strain evidence="5">CHS0354</strain>
        <tissue evidence="5">Mantle</tissue>
    </source>
</reference>
<sequence length="765" mass="87344">MSANAFVLYKEVPKKCISVFLRSYTGYNMAKNNTIMVVLYVTLLFLTLPRHIVMQLEPTGLPPELQFCFEDAKNRTDLTRTPGEQIFWSCVQRFTYKITPHKERTINFNTETFLKGLLDPSLEPLLKGFRVKRQAGVRVRKEIRMLTDSERNDFFRAVNMLKNDKSLEPNVYDNFTDFHLMNIPRSHFGPAFVAWHRVYLYMFETLLRTKVPGVTLPYWASALDREMHDPTQSVLWADEFLGNGFGEPITGPFSNWTKINPIQYFERQIGASGELFSYDGLQRVLSKQRNEQILQPSAPFGDSLEDQHGAVHQWIGGSMRNLVSAPHDPVFFLHHAFVDLIWESFRIRQFQSNLDPTRDYPWDRNNGRLPSEHAPESDMGFSFVRVSNIQGFGTGFSNLVQYDPIPSCTALRPWCGSRFLRCDTNTTRPRCVSRAISDVPGLTNYINILSGMGRPDREMCSIPETDRPAHNNFAINGVVDVNNWVYIPIRIISKRPSSFRRFNYLKSSGQQSATSIPELNQAVYKDCKIEDTVAGKIKVVSIGLNYIGQHEEFAIVDNRQEIALSSITIAVRKPEYQQTETLVSAFDKCGRVCRPFYSRTDKGDDEPFSGAILLTLSRTVHYQNSAFESIKNAWTVGSDDACPVFNIKSPYITFYCDYGDIWPWKIYKNDSGVSKMSIPTRFQNVENQVNLDEMGQLAVLKERKDVLSTVQIDTAKANTEDSSTSYVQTLAAPDKPNPCNNLYSTSSEDMALCKKQIQETLQIKT</sequence>
<evidence type="ECO:0000256" key="1">
    <source>
        <dbReference type="ARBA" id="ARBA00022723"/>
    </source>
</evidence>
<dbReference type="GO" id="GO:0016491">
    <property type="term" value="F:oxidoreductase activity"/>
    <property type="evidence" value="ECO:0007669"/>
    <property type="project" value="InterPro"/>
</dbReference>
<evidence type="ECO:0000259" key="3">
    <source>
        <dbReference type="PROSITE" id="PS00497"/>
    </source>
</evidence>
<comment type="caution">
    <text evidence="5">The sequence shown here is derived from an EMBL/GenBank/DDBJ whole genome shotgun (WGS) entry which is preliminary data.</text>
</comment>
<dbReference type="Pfam" id="PF00264">
    <property type="entry name" value="Tyrosinase"/>
    <property type="match status" value="1"/>
</dbReference>
<dbReference type="InterPro" id="IPR002227">
    <property type="entry name" value="Tyrosinase_Cu-bd"/>
</dbReference>
<reference evidence="5" key="3">
    <citation type="submission" date="2023-05" db="EMBL/GenBank/DDBJ databases">
        <authorList>
            <person name="Smith C.H."/>
        </authorList>
    </citation>
    <scope>NUCLEOTIDE SEQUENCE</scope>
    <source>
        <strain evidence="5">CHS0354</strain>
        <tissue evidence="5">Mantle</tissue>
    </source>
</reference>
<dbReference type="PROSITE" id="PS00497">
    <property type="entry name" value="TYROSINASE_1"/>
    <property type="match status" value="1"/>
</dbReference>
<keyword evidence="2" id="KW-0186">Copper</keyword>
<evidence type="ECO:0000256" key="2">
    <source>
        <dbReference type="ARBA" id="ARBA00023008"/>
    </source>
</evidence>
<dbReference type="PROSITE" id="PS00498">
    <property type="entry name" value="TYROSINASE_2"/>
    <property type="match status" value="1"/>
</dbReference>
<evidence type="ECO:0000313" key="6">
    <source>
        <dbReference type="Proteomes" id="UP001195483"/>
    </source>
</evidence>